<feature type="compositionally biased region" description="Pro residues" evidence="1">
    <location>
        <begin position="32"/>
        <end position="41"/>
    </location>
</feature>
<feature type="compositionally biased region" description="Polar residues" evidence="1">
    <location>
        <begin position="1"/>
        <end position="12"/>
    </location>
</feature>
<accession>I6U5E7</accession>
<dbReference type="AlphaFoldDB" id="I6U5E7"/>
<name>I6U5E7_BETVU</name>
<reference evidence="2" key="1">
    <citation type="submission" date="2011-07" db="EMBL/GenBank/DDBJ databases">
        <title>The RED HYPCOTYL (R)-key locus of betalain-synthesis in Beta vulgaris.</title>
        <authorList>
            <person name="Zhang C.-L."/>
            <person name="Xiao X."/>
            <person name="Xu D."/>
            <person name="Jiang X."/>
            <person name="Chen D."/>
            <person name="Hall J."/>
            <person name="Martin K."/>
            <person name="McGrath M.J."/>
        </authorList>
    </citation>
    <scope>NUCLEOTIDE SEQUENCE</scope>
</reference>
<feature type="region of interest" description="Disordered" evidence="1">
    <location>
        <begin position="1"/>
        <end position="59"/>
    </location>
</feature>
<protein>
    <submittedName>
        <fullName evidence="2">Cell wall beta-fructosidase-like protein</fullName>
    </submittedName>
</protein>
<sequence length="164" mass="18173">MANSAGQSSPSNPAHLVGRVGRARKKPGPVQLEPPPAPSSPLDPRTARTASRTVKTGNRPVWAKIFKPADQPTQPMNFTVRSWAVKSQPSPLRPTDENTGHEGIECPLHVVHSSSTPRSTIYSFRRVIEFKISTQSSKRGKKHRRRADERFPGLPTQKWGRSLL</sequence>
<feature type="region of interest" description="Disordered" evidence="1">
    <location>
        <begin position="134"/>
        <end position="164"/>
    </location>
</feature>
<evidence type="ECO:0000256" key="1">
    <source>
        <dbReference type="SAM" id="MobiDB-lite"/>
    </source>
</evidence>
<evidence type="ECO:0000313" key="2">
    <source>
        <dbReference type="EMBL" id="AFM94018.1"/>
    </source>
</evidence>
<organism evidence="2">
    <name type="scientific">Beta vulgaris</name>
    <name type="common">Sugar beet</name>
    <dbReference type="NCBI Taxonomy" id="161934"/>
    <lineage>
        <taxon>Eukaryota</taxon>
        <taxon>Viridiplantae</taxon>
        <taxon>Streptophyta</taxon>
        <taxon>Embryophyta</taxon>
        <taxon>Tracheophyta</taxon>
        <taxon>Spermatophyta</taxon>
        <taxon>Magnoliopsida</taxon>
        <taxon>eudicotyledons</taxon>
        <taxon>Gunneridae</taxon>
        <taxon>Pentapetalae</taxon>
        <taxon>Caryophyllales</taxon>
        <taxon>Chenopodiaceae</taxon>
        <taxon>Betoideae</taxon>
        <taxon>Beta</taxon>
    </lineage>
</organism>
<proteinExistence type="predicted"/>
<dbReference type="EMBL" id="JN378753">
    <property type="protein sequence ID" value="AFM94018.1"/>
    <property type="molecule type" value="Genomic_DNA"/>
</dbReference>